<evidence type="ECO:0000259" key="8">
    <source>
        <dbReference type="SMART" id="SM01332"/>
    </source>
</evidence>
<dbReference type="InterPro" id="IPR004367">
    <property type="entry name" value="Cyclin_C-dom"/>
</dbReference>
<dbReference type="Pfam" id="PF02984">
    <property type="entry name" value="Cyclin_C"/>
    <property type="match status" value="1"/>
</dbReference>
<evidence type="ECO:0000256" key="3">
    <source>
        <dbReference type="ARBA" id="ARBA00023127"/>
    </source>
</evidence>
<accession>A0A2R6WYM3</accession>
<dbReference type="GO" id="GO:0010332">
    <property type="term" value="P:response to gamma radiation"/>
    <property type="evidence" value="ECO:0007669"/>
    <property type="project" value="UniProtKB-ARBA"/>
</dbReference>
<dbReference type="SUPFAM" id="SSF47954">
    <property type="entry name" value="Cyclin-like"/>
    <property type="match status" value="2"/>
</dbReference>
<dbReference type="Gene3D" id="1.10.472.10">
    <property type="entry name" value="Cyclin-like"/>
    <property type="match status" value="2"/>
</dbReference>
<dbReference type="SMART" id="SM00385">
    <property type="entry name" value="CYCLIN"/>
    <property type="match status" value="2"/>
</dbReference>
<evidence type="ECO:0000313" key="9">
    <source>
        <dbReference type="EMBL" id="PTQ38958.1"/>
    </source>
</evidence>
<dbReference type="AlphaFoldDB" id="A0A2R6WYM3"/>
<dbReference type="InterPro" id="IPR006671">
    <property type="entry name" value="Cyclin_N"/>
</dbReference>
<gene>
    <name evidence="9" type="ORF">MARPO_0048s0068</name>
</gene>
<sequence>MAGTRVERAERPAGRENMATKGGLANAPPAANTRRALGDIGNLVGAMAVRCHVSKDGVVNPVKQEVVTTWGAKQRRTAVVVTAEVKAEPVVEESKVLDAASASASAVEADIAPASGLPPPGPRLKAFATRGQRTAAVKKVPTLTATLTARSEALGRHDTEMLEADEQVPNIDEADIGNQLAVVDYVEDIYSFYRKAEVQSCVAPDYMTRQADINDKMRAILIDWLIEVHLKFGLMPETLFLTTNLIDRYLSTESVSRKTLQLVGVTAMLLAAKYEEIIAPEVEAIVFISDDAYTRQQVLAMEKAMLNTLRFNLTVPTPYVFMVRFLKAAVSDKQMELLAFFLVELCLTEYSMVKFPPSQLAAAAVYTAHHTLGRTPCWTPSLVRHSGYAEAQLKDCSNMMVGFHRKAAEGKLLVVHKKYSSSKFQSVATLAPAVISADGELESPASNA</sequence>
<dbReference type="OMA" id="IMEHAKM"/>
<evidence type="ECO:0000256" key="1">
    <source>
        <dbReference type="ARBA" id="ARBA00006955"/>
    </source>
</evidence>
<dbReference type="Gramene" id="Mp5g10030.1">
    <property type="protein sequence ID" value="Mp5g10030.1.cds"/>
    <property type="gene ID" value="Mp5g10030"/>
</dbReference>
<dbReference type="CDD" id="cd20567">
    <property type="entry name" value="CYCLIN_AtCycB-like_rpt1"/>
    <property type="match status" value="1"/>
</dbReference>
<dbReference type="InterPro" id="IPR013763">
    <property type="entry name" value="Cyclin-like_dom"/>
</dbReference>
<dbReference type="InterPro" id="IPR046965">
    <property type="entry name" value="Cyclin_A/B-like"/>
</dbReference>
<keyword evidence="10" id="KW-1185">Reference proteome</keyword>
<feature type="compositionally biased region" description="Basic and acidic residues" evidence="6">
    <location>
        <begin position="1"/>
        <end position="14"/>
    </location>
</feature>
<keyword evidence="4" id="KW-0131">Cell cycle</keyword>
<dbReference type="CDD" id="cd20511">
    <property type="entry name" value="CYCLIN_AtCycB-like_rpt2"/>
    <property type="match status" value="1"/>
</dbReference>
<evidence type="ECO:0008006" key="11">
    <source>
        <dbReference type="Google" id="ProtNLM"/>
    </source>
</evidence>
<organism evidence="9 10">
    <name type="scientific">Marchantia polymorpha</name>
    <name type="common">Common liverwort</name>
    <name type="synonym">Marchantia aquatica</name>
    <dbReference type="NCBI Taxonomy" id="3197"/>
    <lineage>
        <taxon>Eukaryota</taxon>
        <taxon>Viridiplantae</taxon>
        <taxon>Streptophyta</taxon>
        <taxon>Embryophyta</taxon>
        <taxon>Marchantiophyta</taxon>
        <taxon>Marchantiopsida</taxon>
        <taxon>Marchantiidae</taxon>
        <taxon>Marchantiales</taxon>
        <taxon>Marchantiaceae</taxon>
        <taxon>Marchantia</taxon>
    </lineage>
</organism>
<dbReference type="EMBL" id="KZ772720">
    <property type="protein sequence ID" value="PTQ38958.1"/>
    <property type="molecule type" value="Genomic_DNA"/>
</dbReference>
<evidence type="ECO:0000259" key="7">
    <source>
        <dbReference type="SMART" id="SM00385"/>
    </source>
</evidence>
<feature type="domain" description="Cyclin-like" evidence="7">
    <location>
        <begin position="223"/>
        <end position="307"/>
    </location>
</feature>
<comment type="similarity">
    <text evidence="1">Belongs to the cyclin family. Cyclin AB subfamily.</text>
</comment>
<evidence type="ECO:0000256" key="4">
    <source>
        <dbReference type="ARBA" id="ARBA00023306"/>
    </source>
</evidence>
<feature type="domain" description="Cyclin-like" evidence="7">
    <location>
        <begin position="320"/>
        <end position="402"/>
    </location>
</feature>
<reference evidence="10" key="1">
    <citation type="journal article" date="2017" name="Cell">
        <title>Insights into land plant evolution garnered from the Marchantia polymorpha genome.</title>
        <authorList>
            <person name="Bowman J.L."/>
            <person name="Kohchi T."/>
            <person name="Yamato K.T."/>
            <person name="Jenkins J."/>
            <person name="Shu S."/>
            <person name="Ishizaki K."/>
            <person name="Yamaoka S."/>
            <person name="Nishihama R."/>
            <person name="Nakamura Y."/>
            <person name="Berger F."/>
            <person name="Adam C."/>
            <person name="Aki S.S."/>
            <person name="Althoff F."/>
            <person name="Araki T."/>
            <person name="Arteaga-Vazquez M.A."/>
            <person name="Balasubrmanian S."/>
            <person name="Barry K."/>
            <person name="Bauer D."/>
            <person name="Boehm C.R."/>
            <person name="Briginshaw L."/>
            <person name="Caballero-Perez J."/>
            <person name="Catarino B."/>
            <person name="Chen F."/>
            <person name="Chiyoda S."/>
            <person name="Chovatia M."/>
            <person name="Davies K.M."/>
            <person name="Delmans M."/>
            <person name="Demura T."/>
            <person name="Dierschke T."/>
            <person name="Dolan L."/>
            <person name="Dorantes-Acosta A.E."/>
            <person name="Eklund D.M."/>
            <person name="Florent S.N."/>
            <person name="Flores-Sandoval E."/>
            <person name="Fujiyama A."/>
            <person name="Fukuzawa H."/>
            <person name="Galik B."/>
            <person name="Grimanelli D."/>
            <person name="Grimwood J."/>
            <person name="Grossniklaus U."/>
            <person name="Hamada T."/>
            <person name="Haseloff J."/>
            <person name="Hetherington A.J."/>
            <person name="Higo A."/>
            <person name="Hirakawa Y."/>
            <person name="Hundley H.N."/>
            <person name="Ikeda Y."/>
            <person name="Inoue K."/>
            <person name="Inoue S.I."/>
            <person name="Ishida S."/>
            <person name="Jia Q."/>
            <person name="Kakita M."/>
            <person name="Kanazawa T."/>
            <person name="Kawai Y."/>
            <person name="Kawashima T."/>
            <person name="Kennedy M."/>
            <person name="Kinose K."/>
            <person name="Kinoshita T."/>
            <person name="Kohara Y."/>
            <person name="Koide E."/>
            <person name="Komatsu K."/>
            <person name="Kopischke S."/>
            <person name="Kubo M."/>
            <person name="Kyozuka J."/>
            <person name="Lagercrantz U."/>
            <person name="Lin S.S."/>
            <person name="Lindquist E."/>
            <person name="Lipzen A.M."/>
            <person name="Lu C.W."/>
            <person name="De Luna E."/>
            <person name="Martienssen R.A."/>
            <person name="Minamino N."/>
            <person name="Mizutani M."/>
            <person name="Mizutani M."/>
            <person name="Mochizuki N."/>
            <person name="Monte I."/>
            <person name="Mosher R."/>
            <person name="Nagasaki H."/>
            <person name="Nakagami H."/>
            <person name="Naramoto S."/>
            <person name="Nishitani K."/>
            <person name="Ohtani M."/>
            <person name="Okamoto T."/>
            <person name="Okumura M."/>
            <person name="Phillips J."/>
            <person name="Pollak B."/>
            <person name="Reinders A."/>
            <person name="Rovekamp M."/>
            <person name="Sano R."/>
            <person name="Sawa S."/>
            <person name="Schmid M.W."/>
            <person name="Shirakawa M."/>
            <person name="Solano R."/>
            <person name="Spunde A."/>
            <person name="Suetsugu N."/>
            <person name="Sugano S."/>
            <person name="Sugiyama A."/>
            <person name="Sun R."/>
            <person name="Suzuki Y."/>
            <person name="Takenaka M."/>
            <person name="Takezawa D."/>
            <person name="Tomogane H."/>
            <person name="Tsuzuki M."/>
            <person name="Ueda T."/>
            <person name="Umeda M."/>
            <person name="Ward J.M."/>
            <person name="Watanabe Y."/>
            <person name="Yazaki K."/>
            <person name="Yokoyama R."/>
            <person name="Yoshitake Y."/>
            <person name="Yotsui I."/>
            <person name="Zachgo S."/>
            <person name="Schmutz J."/>
        </authorList>
    </citation>
    <scope>NUCLEOTIDE SEQUENCE [LARGE SCALE GENOMIC DNA]</scope>
    <source>
        <strain evidence="10">Tak-1</strain>
    </source>
</reference>
<protein>
    <recommendedName>
        <fullName evidence="11">Cyclin N-terminal domain-containing protein</fullName>
    </recommendedName>
</protein>
<dbReference type="PANTHER" id="PTHR10177">
    <property type="entry name" value="CYCLINS"/>
    <property type="match status" value="1"/>
</dbReference>
<dbReference type="GO" id="GO:0005634">
    <property type="term" value="C:nucleus"/>
    <property type="evidence" value="ECO:0000318"/>
    <property type="project" value="GO_Central"/>
</dbReference>
<evidence type="ECO:0000313" key="10">
    <source>
        <dbReference type="Proteomes" id="UP000244005"/>
    </source>
</evidence>
<evidence type="ECO:0000256" key="6">
    <source>
        <dbReference type="SAM" id="MobiDB-lite"/>
    </source>
</evidence>
<evidence type="ECO:0000256" key="2">
    <source>
        <dbReference type="ARBA" id="ARBA00022618"/>
    </source>
</evidence>
<feature type="domain" description="Cyclin C-terminal" evidence="8">
    <location>
        <begin position="316"/>
        <end position="433"/>
    </location>
</feature>
<dbReference type="PIRSF" id="PIRSF001771">
    <property type="entry name" value="Cyclin_A_B_D_E"/>
    <property type="match status" value="1"/>
</dbReference>
<dbReference type="GO" id="GO:0051301">
    <property type="term" value="P:cell division"/>
    <property type="evidence" value="ECO:0007669"/>
    <property type="project" value="UniProtKB-KW"/>
</dbReference>
<keyword evidence="2" id="KW-0132">Cell division</keyword>
<dbReference type="InterPro" id="IPR036915">
    <property type="entry name" value="Cyclin-like_sf"/>
</dbReference>
<evidence type="ECO:0000256" key="5">
    <source>
        <dbReference type="RuleBase" id="RU000383"/>
    </source>
</evidence>
<dbReference type="SMART" id="SM01332">
    <property type="entry name" value="Cyclin_C"/>
    <property type="match status" value="1"/>
</dbReference>
<dbReference type="Pfam" id="PF00134">
    <property type="entry name" value="Cyclin_N"/>
    <property type="match status" value="1"/>
</dbReference>
<keyword evidence="3 5" id="KW-0195">Cyclin</keyword>
<name>A0A2R6WYM3_MARPO</name>
<dbReference type="FunFam" id="1.10.472.10:FF:000032">
    <property type="entry name" value="G2/mitotic-specific cyclin-1"/>
    <property type="match status" value="1"/>
</dbReference>
<dbReference type="GO" id="GO:0000307">
    <property type="term" value="C:cyclin-dependent protein kinase holoenzyme complex"/>
    <property type="evidence" value="ECO:0000318"/>
    <property type="project" value="GO_Central"/>
</dbReference>
<dbReference type="OrthoDB" id="5590282at2759"/>
<dbReference type="Proteomes" id="UP000244005">
    <property type="component" value="Unassembled WGS sequence"/>
</dbReference>
<feature type="region of interest" description="Disordered" evidence="6">
    <location>
        <begin position="1"/>
        <end position="30"/>
    </location>
</feature>
<dbReference type="GO" id="GO:0000082">
    <property type="term" value="P:G1/S transition of mitotic cell cycle"/>
    <property type="evidence" value="ECO:0000318"/>
    <property type="project" value="GO_Central"/>
</dbReference>
<dbReference type="GO" id="GO:0016538">
    <property type="term" value="F:cyclin-dependent protein serine/threonine kinase regulator activity"/>
    <property type="evidence" value="ECO:0000318"/>
    <property type="project" value="GO_Central"/>
</dbReference>
<dbReference type="GO" id="GO:0005737">
    <property type="term" value="C:cytoplasm"/>
    <property type="evidence" value="ECO:0000318"/>
    <property type="project" value="GO_Central"/>
</dbReference>
<dbReference type="InterPro" id="IPR039361">
    <property type="entry name" value="Cyclin"/>
</dbReference>
<proteinExistence type="inferred from homology"/>